<proteinExistence type="predicted"/>
<evidence type="ECO:0000313" key="1">
    <source>
        <dbReference type="EMBL" id="EGG02948.1"/>
    </source>
</evidence>
<evidence type="ECO:0000313" key="2">
    <source>
        <dbReference type="Proteomes" id="UP000001072"/>
    </source>
</evidence>
<accession>F4RXD8</accession>
<dbReference type="InterPro" id="IPR036610">
    <property type="entry name" value="PEBP-like_sf"/>
</dbReference>
<dbReference type="CDD" id="cd00866">
    <property type="entry name" value="PEBP_euk"/>
    <property type="match status" value="1"/>
</dbReference>
<sequence length="194" mass="21645">MHSLIAANLTAGTNPLIPSGFKPTVDLILSYGGSQVTMGNLFPTTVCTNPPNIMFFSEDPTKCSLSYTLMLIDPDAPTPQSPIYADWCHWILPGLRPTSYNEIIKTLLPIVPYYPPGPDPSSDPHRYIFLLYREPSPSLDSYVALKSENIGISNASALTRKSFNTSLFVETYQLTLVGFNWFKAVDIQRFNEFK</sequence>
<dbReference type="AlphaFoldDB" id="F4RXD8"/>
<dbReference type="Pfam" id="PF01161">
    <property type="entry name" value="PBP"/>
    <property type="match status" value="1"/>
</dbReference>
<dbReference type="HOGENOM" id="CLU_043994_3_1_1"/>
<dbReference type="VEuPathDB" id="FungiDB:MELLADRAFT_38287"/>
<dbReference type="SUPFAM" id="SSF49777">
    <property type="entry name" value="PEBP-like"/>
    <property type="match status" value="1"/>
</dbReference>
<dbReference type="EMBL" id="GL883127">
    <property type="protein sequence ID" value="EGG02948.1"/>
    <property type="molecule type" value="Genomic_DNA"/>
</dbReference>
<dbReference type="GO" id="GO:0005543">
    <property type="term" value="F:phospholipid binding"/>
    <property type="evidence" value="ECO:0007669"/>
    <property type="project" value="TreeGrafter"/>
</dbReference>
<dbReference type="PANTHER" id="PTHR11362:SF85">
    <property type="entry name" value="INHIBITOR (TFS1), PUTATIVE (AFU_ORTHOLOGUE AFUA_4G08120)-RELATED"/>
    <property type="match status" value="1"/>
</dbReference>
<dbReference type="OrthoDB" id="2506647at2759"/>
<dbReference type="KEGG" id="mlr:MELLADRAFT_38287"/>
<gene>
    <name evidence="1" type="ORF">MELLADRAFT_38287</name>
</gene>
<name>F4RXD8_MELLP</name>
<dbReference type="eggNOG" id="KOG3346">
    <property type="taxonomic scope" value="Eukaryota"/>
</dbReference>
<dbReference type="GeneID" id="18927701"/>
<dbReference type="PANTHER" id="PTHR11362">
    <property type="entry name" value="PHOSPHATIDYLETHANOLAMINE-BINDING PROTEIN"/>
    <property type="match status" value="1"/>
</dbReference>
<dbReference type="GO" id="GO:0030414">
    <property type="term" value="F:peptidase inhibitor activity"/>
    <property type="evidence" value="ECO:0007669"/>
    <property type="project" value="TreeGrafter"/>
</dbReference>
<dbReference type="Gene3D" id="3.90.280.10">
    <property type="entry name" value="PEBP-like"/>
    <property type="match status" value="1"/>
</dbReference>
<dbReference type="RefSeq" id="XP_007413741.1">
    <property type="nucleotide sequence ID" value="XM_007413679.1"/>
</dbReference>
<dbReference type="GO" id="GO:0030162">
    <property type="term" value="P:regulation of proteolysis"/>
    <property type="evidence" value="ECO:0007669"/>
    <property type="project" value="TreeGrafter"/>
</dbReference>
<dbReference type="InterPro" id="IPR035810">
    <property type="entry name" value="PEBP_euk"/>
</dbReference>
<protein>
    <recommendedName>
        <fullName evidence="3">Phosphatidylethanolamine-binding protein</fullName>
    </recommendedName>
</protein>
<reference evidence="2" key="1">
    <citation type="journal article" date="2011" name="Proc. Natl. Acad. Sci. U.S.A.">
        <title>Obligate biotrophy features unraveled by the genomic analysis of rust fungi.</title>
        <authorList>
            <person name="Duplessis S."/>
            <person name="Cuomo C.A."/>
            <person name="Lin Y.-C."/>
            <person name="Aerts A."/>
            <person name="Tisserant E."/>
            <person name="Veneault-Fourrey C."/>
            <person name="Joly D.L."/>
            <person name="Hacquard S."/>
            <person name="Amselem J."/>
            <person name="Cantarel B.L."/>
            <person name="Chiu R."/>
            <person name="Coutinho P.M."/>
            <person name="Feau N."/>
            <person name="Field M."/>
            <person name="Frey P."/>
            <person name="Gelhaye E."/>
            <person name="Goldberg J."/>
            <person name="Grabherr M.G."/>
            <person name="Kodira C.D."/>
            <person name="Kohler A."/>
            <person name="Kuees U."/>
            <person name="Lindquist E.A."/>
            <person name="Lucas S.M."/>
            <person name="Mago R."/>
            <person name="Mauceli E."/>
            <person name="Morin E."/>
            <person name="Murat C."/>
            <person name="Pangilinan J.L."/>
            <person name="Park R."/>
            <person name="Pearson M."/>
            <person name="Quesneville H."/>
            <person name="Rouhier N."/>
            <person name="Sakthikumar S."/>
            <person name="Salamov A.A."/>
            <person name="Schmutz J."/>
            <person name="Selles B."/>
            <person name="Shapiro H."/>
            <person name="Tanguay P."/>
            <person name="Tuskan G.A."/>
            <person name="Henrissat B."/>
            <person name="Van de Peer Y."/>
            <person name="Rouze P."/>
            <person name="Ellis J.G."/>
            <person name="Dodds P.N."/>
            <person name="Schein J.E."/>
            <person name="Zhong S."/>
            <person name="Hamelin R.C."/>
            <person name="Grigoriev I.V."/>
            <person name="Szabo L.J."/>
            <person name="Martin F."/>
        </authorList>
    </citation>
    <scope>NUCLEOTIDE SEQUENCE [LARGE SCALE GENOMIC DNA]</scope>
    <source>
        <strain evidence="2">98AG31 / pathotype 3-4-7</strain>
    </source>
</reference>
<evidence type="ECO:0008006" key="3">
    <source>
        <dbReference type="Google" id="ProtNLM"/>
    </source>
</evidence>
<organism evidence="2">
    <name type="scientific">Melampsora larici-populina (strain 98AG31 / pathotype 3-4-7)</name>
    <name type="common">Poplar leaf rust fungus</name>
    <dbReference type="NCBI Taxonomy" id="747676"/>
    <lineage>
        <taxon>Eukaryota</taxon>
        <taxon>Fungi</taxon>
        <taxon>Dikarya</taxon>
        <taxon>Basidiomycota</taxon>
        <taxon>Pucciniomycotina</taxon>
        <taxon>Pucciniomycetes</taxon>
        <taxon>Pucciniales</taxon>
        <taxon>Melampsoraceae</taxon>
        <taxon>Melampsora</taxon>
    </lineage>
</organism>
<dbReference type="STRING" id="747676.F4RXD8"/>
<keyword evidence="2" id="KW-1185">Reference proteome</keyword>
<dbReference type="GO" id="GO:0046578">
    <property type="term" value="P:regulation of Ras protein signal transduction"/>
    <property type="evidence" value="ECO:0007669"/>
    <property type="project" value="TreeGrafter"/>
</dbReference>
<dbReference type="InterPro" id="IPR008914">
    <property type="entry name" value="PEBP"/>
</dbReference>
<dbReference type="InParanoid" id="F4RXD8"/>
<dbReference type="Proteomes" id="UP000001072">
    <property type="component" value="Unassembled WGS sequence"/>
</dbReference>